<dbReference type="GO" id="GO:0006508">
    <property type="term" value="P:proteolysis"/>
    <property type="evidence" value="ECO:0007669"/>
    <property type="project" value="UniProtKB-KW"/>
</dbReference>
<evidence type="ECO:0000313" key="5">
    <source>
        <dbReference type="EMBL" id="KAG7458355.1"/>
    </source>
</evidence>
<dbReference type="SMART" id="SM00020">
    <property type="entry name" value="Tryp_SPc"/>
    <property type="match status" value="1"/>
</dbReference>
<keyword evidence="2" id="KW-0378">Hydrolase</keyword>
<evidence type="ECO:0000256" key="1">
    <source>
        <dbReference type="ARBA" id="ARBA00023157"/>
    </source>
</evidence>
<keyword evidence="2 5" id="KW-0645">Protease</keyword>
<evidence type="ECO:0000259" key="4">
    <source>
        <dbReference type="PROSITE" id="PS50240"/>
    </source>
</evidence>
<evidence type="ECO:0000256" key="2">
    <source>
        <dbReference type="RuleBase" id="RU363034"/>
    </source>
</evidence>
<dbReference type="InterPro" id="IPR001254">
    <property type="entry name" value="Trypsin_dom"/>
</dbReference>
<dbReference type="FunFam" id="2.40.10.10:FF:000116">
    <property type="entry name" value="Serine protease P16"/>
    <property type="match status" value="1"/>
</dbReference>
<dbReference type="PROSITE" id="PS50240">
    <property type="entry name" value="TRYPSIN_DOM"/>
    <property type="match status" value="1"/>
</dbReference>
<proteinExistence type="predicted"/>
<dbReference type="InterPro" id="IPR033116">
    <property type="entry name" value="TRYPSIN_SER"/>
</dbReference>
<dbReference type="PROSITE" id="PS00134">
    <property type="entry name" value="TRYPSIN_HIS"/>
    <property type="match status" value="1"/>
</dbReference>
<dbReference type="InterPro" id="IPR018114">
    <property type="entry name" value="TRYPSIN_HIS"/>
</dbReference>
<evidence type="ECO:0000256" key="3">
    <source>
        <dbReference type="SAM" id="SignalP"/>
    </source>
</evidence>
<feature type="domain" description="Peptidase S1" evidence="4">
    <location>
        <begin position="36"/>
        <end position="277"/>
    </location>
</feature>
<dbReference type="CDD" id="cd00190">
    <property type="entry name" value="Tryp_SPc"/>
    <property type="match status" value="1"/>
</dbReference>
<keyword evidence="6" id="KW-1185">Reference proteome</keyword>
<dbReference type="EMBL" id="JAGKHQ010001318">
    <property type="protein sequence ID" value="KAG7458355.1"/>
    <property type="molecule type" value="Genomic_DNA"/>
</dbReference>
<comment type="caution">
    <text evidence="5">The sequence shown here is derived from an EMBL/GenBank/DDBJ whole genome shotgun (WGS) entry which is preliminary data.</text>
</comment>
<reference evidence="5 6" key="1">
    <citation type="journal article" date="2021" name="Sci. Rep.">
        <title>Chromosome anchoring in Senegalese sole (Solea senegalensis) reveals sex-associated markers and genome rearrangements in flatfish.</title>
        <authorList>
            <person name="Guerrero-Cozar I."/>
            <person name="Gomez-Garrido J."/>
            <person name="Berbel C."/>
            <person name="Martinez-Blanch J.F."/>
            <person name="Alioto T."/>
            <person name="Claros M.G."/>
            <person name="Gagnaire P.A."/>
            <person name="Manchado M."/>
        </authorList>
    </citation>
    <scope>NUCLEOTIDE SEQUENCE [LARGE SCALE GENOMIC DNA]</scope>
    <source>
        <strain evidence="5">Sse05_10M</strain>
    </source>
</reference>
<name>A0AAV6PD11_SOLSE</name>
<dbReference type="PROSITE" id="PS51257">
    <property type="entry name" value="PROKAR_LIPOPROTEIN"/>
    <property type="match status" value="1"/>
</dbReference>
<sequence>MSPKSTFPAIFWCVAAGVVACYAQECGRPPLMENRIVGGADSEDGAWPWQVDIQTTSGGHACGGSIITESWVLSAAHCFPNPSDVSSVIIYAGRRQLNGFNPHQSTHRVVQVVVPSGYTEPHSGSDVALVQLTPPVTWSDHIRPICLPASSTLFPSGMTCSVTGWGNIREDVPLSGVGTLQEVQVPIISQASCQSMYQVNPAEQVDILSDMICAGYQAGGKDSCQGDSGGPLMCQMVNGTWVQAGVVSFGLGCAQSNQPGVYARVTSFTSFITNTVPEVRLYGRAQRHWCGTTAAAVVTCLSALLVWLHN</sequence>
<dbReference type="AlphaFoldDB" id="A0AAV6PD11"/>
<dbReference type="Proteomes" id="UP000693946">
    <property type="component" value="Unassembled WGS sequence"/>
</dbReference>
<protein>
    <submittedName>
        <fullName evidence="5">Serine protease 33-like</fullName>
    </submittedName>
</protein>
<evidence type="ECO:0000313" key="6">
    <source>
        <dbReference type="Proteomes" id="UP000693946"/>
    </source>
</evidence>
<feature type="signal peptide" evidence="3">
    <location>
        <begin position="1"/>
        <end position="23"/>
    </location>
</feature>
<accession>A0AAV6PD11</accession>
<dbReference type="PANTHER" id="PTHR24252:SF7">
    <property type="entry name" value="HYALIN"/>
    <property type="match status" value="1"/>
</dbReference>
<organism evidence="5 6">
    <name type="scientific">Solea senegalensis</name>
    <name type="common">Senegalese sole</name>
    <dbReference type="NCBI Taxonomy" id="28829"/>
    <lineage>
        <taxon>Eukaryota</taxon>
        <taxon>Metazoa</taxon>
        <taxon>Chordata</taxon>
        <taxon>Craniata</taxon>
        <taxon>Vertebrata</taxon>
        <taxon>Euteleostomi</taxon>
        <taxon>Actinopterygii</taxon>
        <taxon>Neopterygii</taxon>
        <taxon>Teleostei</taxon>
        <taxon>Neoteleostei</taxon>
        <taxon>Acanthomorphata</taxon>
        <taxon>Carangaria</taxon>
        <taxon>Pleuronectiformes</taxon>
        <taxon>Pleuronectoidei</taxon>
        <taxon>Soleidae</taxon>
        <taxon>Solea</taxon>
    </lineage>
</organism>
<keyword evidence="2" id="KW-0720">Serine protease</keyword>
<keyword evidence="1" id="KW-1015">Disulfide bond</keyword>
<dbReference type="GO" id="GO:0004252">
    <property type="term" value="F:serine-type endopeptidase activity"/>
    <property type="evidence" value="ECO:0007669"/>
    <property type="project" value="InterPro"/>
</dbReference>
<dbReference type="PROSITE" id="PS00135">
    <property type="entry name" value="TRYPSIN_SER"/>
    <property type="match status" value="1"/>
</dbReference>
<dbReference type="PANTHER" id="PTHR24252">
    <property type="entry name" value="ACROSIN-RELATED"/>
    <property type="match status" value="1"/>
</dbReference>
<dbReference type="Pfam" id="PF00089">
    <property type="entry name" value="Trypsin"/>
    <property type="match status" value="1"/>
</dbReference>
<gene>
    <name evidence="5" type="ORF">JOB18_025798</name>
</gene>
<feature type="chain" id="PRO_5043608092" evidence="3">
    <location>
        <begin position="24"/>
        <end position="310"/>
    </location>
</feature>
<keyword evidence="3" id="KW-0732">Signal</keyword>